<dbReference type="PANTHER" id="PTHR21662:SF59">
    <property type="entry name" value="RECEPTOR PROTEIN-TYROSINE KINASE"/>
    <property type="match status" value="1"/>
</dbReference>
<keyword evidence="2" id="KW-0732">Signal</keyword>
<feature type="chain" id="PRO_5029495745" evidence="2">
    <location>
        <begin position="30"/>
        <end position="1055"/>
    </location>
</feature>
<keyword evidence="1" id="KW-1133">Transmembrane helix</keyword>
<dbReference type="SUPFAM" id="SSF52058">
    <property type="entry name" value="L domain-like"/>
    <property type="match status" value="6"/>
</dbReference>
<dbReference type="WBParaSite" id="HCON_00044320-00001">
    <property type="protein sequence ID" value="HCON_00044320-00001"/>
    <property type="gene ID" value="HCON_00044320"/>
</dbReference>
<dbReference type="InterPro" id="IPR036941">
    <property type="entry name" value="Rcpt_L-dom_sf"/>
</dbReference>
<organism evidence="4 5">
    <name type="scientific">Haemonchus contortus</name>
    <name type="common">Barber pole worm</name>
    <dbReference type="NCBI Taxonomy" id="6289"/>
    <lineage>
        <taxon>Eukaryota</taxon>
        <taxon>Metazoa</taxon>
        <taxon>Ecdysozoa</taxon>
        <taxon>Nematoda</taxon>
        <taxon>Chromadorea</taxon>
        <taxon>Rhabditida</taxon>
        <taxon>Rhabditina</taxon>
        <taxon>Rhabditomorpha</taxon>
        <taxon>Strongyloidea</taxon>
        <taxon>Trichostrongylidae</taxon>
        <taxon>Haemonchus</taxon>
    </lineage>
</organism>
<protein>
    <submittedName>
        <fullName evidence="5">Recep_L_domain domain-containing protein</fullName>
    </submittedName>
</protein>
<name>A0A7I4Y4J2_HAECO</name>
<dbReference type="PANTHER" id="PTHR21662">
    <property type="entry name" value="RECEPTOR PROTEIN-TYROSINE KINASE"/>
    <property type="match status" value="1"/>
</dbReference>
<feature type="signal peptide" evidence="2">
    <location>
        <begin position="1"/>
        <end position="29"/>
    </location>
</feature>
<evidence type="ECO:0000256" key="2">
    <source>
        <dbReference type="SAM" id="SignalP"/>
    </source>
</evidence>
<accession>A0A7I4Y4J2</accession>
<dbReference type="Pfam" id="PF01030">
    <property type="entry name" value="Recep_L_domain"/>
    <property type="match status" value="2"/>
</dbReference>
<keyword evidence="1" id="KW-0472">Membrane</keyword>
<reference evidence="5" key="1">
    <citation type="submission" date="2020-12" db="UniProtKB">
        <authorList>
            <consortium name="WormBaseParasite"/>
        </authorList>
    </citation>
    <scope>IDENTIFICATION</scope>
    <source>
        <strain evidence="5">MHco3</strain>
    </source>
</reference>
<dbReference type="OrthoDB" id="5864224at2759"/>
<feature type="domain" description="Receptor L-domain" evidence="3">
    <location>
        <begin position="859"/>
        <end position="936"/>
    </location>
</feature>
<evidence type="ECO:0000259" key="3">
    <source>
        <dbReference type="Pfam" id="PF01030"/>
    </source>
</evidence>
<proteinExistence type="predicted"/>
<sequence length="1055" mass="119752">MLFERAVASESPKKMRLAVVLLCLMYGWAQEEVEEIIGAAEMAVIDAEFGGNASMMSNVTFTENGGNATTVPDTTFTETGGSAVVVPPTTSPKDIDFDEVDKRKGETFKELFRGMTVCTGHARKTKIASEKRGKKVSRRFDCDVFVGHIWIDRPSETLPFSVSRLRVVQGCITVYNSGLRELNLSSLSLLIYNEIRCRPYVLRLVDNEHLRSITFHKNFTMPDSHLILVAGKHNLTEESIKLLMGDRPLPKDSEDCRVGKGRCKVFYGSYEYKGDDERLSTFKRIEGRLHVLNTKLTNLSIFEKVTVVALNGIAVEIAGNYELEDISSLFKMKLIGPEPIVKWNDNRGRWCHRKADLKLLSRITQRKPYELVKLEWYVGNVTVNEKFLKKFKEHCSCGCGVRGFLIIEDLNGEEIDLTPLKNLYQVEGPLIITGNTGLSDLRFLENLNSIGNLSAAINDIQFELRENVDLIDAYMENLVKIHGTAELRTCYDLPKRTVKLFEDLIQGRAHIARDRSGKCPSELIEKEEKRIQIVESRQYNITHSENNCVASNNDELKVVLHDQSIRRLSNAQGHNFTLCEHFYGYMKLHASESKYGEVGFIQHLKTITGCLDIVNVTNSIAGKNGTSQFEELDLTNLAKIDYDGALCGNIFALRIMRNKFLRRIDFNENLTLNGGYFIRMNSDEGKIYFGGNLNTTFLWSDPKDCVPEDPNELLVNCTNLIGPVFPGSLLPELFTSKQIKRIYGQLIIRSTKYNDLDAYGYLTIIADNKDAVIIENNKDLRDITALTKMNITLLDKFPKEASEKWKPVVVRNNGKICLKSRRDEENVRKRVSTPLQFSDFCRQRCAGGIVTDLTRLRSCQIVMGGLTIKDYDFETASNLLRYFGEIEDVEGQLIIMNNTGIKNLAFLKSLLRVSDYTTKRPIFRVADNPNLTSIEPLHKVELEYSHYEVHLAALIETYSKISDHEQKELGTQRKVEFRVKERLHPTKGRRSKRKRDRKENADNLGVGIALSVGGCLIITIFGYGYSFFAYLREQRELKRQQQPGGGQAAPVERAP</sequence>
<dbReference type="AlphaFoldDB" id="A0A7I4Y4J2"/>
<feature type="transmembrane region" description="Helical" evidence="1">
    <location>
        <begin position="1004"/>
        <end position="1031"/>
    </location>
</feature>
<dbReference type="Gene3D" id="3.80.20.20">
    <property type="entry name" value="Receptor L-domain"/>
    <property type="match status" value="2"/>
</dbReference>
<evidence type="ECO:0000313" key="5">
    <source>
        <dbReference type="WBParaSite" id="HCON_00044320-00001"/>
    </source>
</evidence>
<evidence type="ECO:0000313" key="4">
    <source>
        <dbReference type="Proteomes" id="UP000025227"/>
    </source>
</evidence>
<feature type="domain" description="Receptor L-domain" evidence="3">
    <location>
        <begin position="401"/>
        <end position="482"/>
    </location>
</feature>
<dbReference type="InterPro" id="IPR000494">
    <property type="entry name" value="Rcpt_L-dom"/>
</dbReference>
<evidence type="ECO:0000256" key="1">
    <source>
        <dbReference type="SAM" id="Phobius"/>
    </source>
</evidence>
<dbReference type="Proteomes" id="UP000025227">
    <property type="component" value="Unplaced"/>
</dbReference>
<dbReference type="InterPro" id="IPR053079">
    <property type="entry name" value="SPS2_domain"/>
</dbReference>
<keyword evidence="1" id="KW-0812">Transmembrane</keyword>
<keyword evidence="4" id="KW-1185">Reference proteome</keyword>